<reference evidence="9 10" key="1">
    <citation type="journal article" date="2009" name="Science">
        <title>Green evolution and dynamic adaptations revealed by genomes of the marine picoeukaryotes Micromonas.</title>
        <authorList>
            <person name="Worden A.Z."/>
            <person name="Lee J.H."/>
            <person name="Mock T."/>
            <person name="Rouze P."/>
            <person name="Simmons M.P."/>
            <person name="Aerts A.L."/>
            <person name="Allen A.E."/>
            <person name="Cuvelier M.L."/>
            <person name="Derelle E."/>
            <person name="Everett M.V."/>
            <person name="Foulon E."/>
            <person name="Grimwood J."/>
            <person name="Gundlach H."/>
            <person name="Henrissat B."/>
            <person name="Napoli C."/>
            <person name="McDonald S.M."/>
            <person name="Parker M.S."/>
            <person name="Rombauts S."/>
            <person name="Salamov A."/>
            <person name="Von Dassow P."/>
            <person name="Badger J.H."/>
            <person name="Coutinho P.M."/>
            <person name="Demir E."/>
            <person name="Dubchak I."/>
            <person name="Gentemann C."/>
            <person name="Eikrem W."/>
            <person name="Gready J.E."/>
            <person name="John U."/>
            <person name="Lanier W."/>
            <person name="Lindquist E.A."/>
            <person name="Lucas S."/>
            <person name="Mayer K.F."/>
            <person name="Moreau H."/>
            <person name="Not F."/>
            <person name="Otillar R."/>
            <person name="Panaud O."/>
            <person name="Pangilinan J."/>
            <person name="Paulsen I."/>
            <person name="Piegu B."/>
            <person name="Poliakov A."/>
            <person name="Robbens S."/>
            <person name="Schmutz J."/>
            <person name="Toulza E."/>
            <person name="Wyss T."/>
            <person name="Zelensky A."/>
            <person name="Zhou K."/>
            <person name="Armbrust E.V."/>
            <person name="Bhattacharya D."/>
            <person name="Goodenough U.W."/>
            <person name="Van de Peer Y."/>
            <person name="Grigoriev I.V."/>
        </authorList>
    </citation>
    <scope>NUCLEOTIDE SEQUENCE [LARGE SCALE GENOMIC DNA]</scope>
    <source>
        <strain evidence="10">RCC299 / NOUM17</strain>
    </source>
</reference>
<dbReference type="PANTHER" id="PTHR44329">
    <property type="entry name" value="SERINE/THREONINE-PROTEIN KINASE TNNI3K-RELATED"/>
    <property type="match status" value="1"/>
</dbReference>
<dbReference type="InterPro" id="IPR008271">
    <property type="entry name" value="Ser/Thr_kinase_AS"/>
</dbReference>
<dbReference type="PROSITE" id="PS00108">
    <property type="entry name" value="PROTEIN_KINASE_ST"/>
    <property type="match status" value="1"/>
</dbReference>
<sequence>MTFPGAGASSLFALSSTLAPDHVSEIQLQDVCLGEMLGQGAYGTVHRGEWKKDGEDDVVLVAVKTLHAMTGVSRQEMRAFTREVAVLSRLDHKGIVRLLGACLRLPHVCIVEELMQGGSLWGFIHGDGSCRFGRRLTYEETLRVAKDVAGAMAFLSTKGIIHRDLKSQNVLLASRMWTSDWRGGDDEPTWAKVADFGIAKAHGHTLMTTAGATQKAPSGQGTPAYMAPELFRGLPDAGMDEKCDAYSYGVMLWECVTGRVPWDWMANHLQVIFAVAVEGSRLPLPDASESCGVTEELRDLVLQCWKEDPASRPSFKDVERRVKAMRRHLGRL</sequence>
<keyword evidence="2" id="KW-0808">Transferase</keyword>
<dbReference type="eggNOG" id="KOG0192">
    <property type="taxonomic scope" value="Eukaryota"/>
</dbReference>
<evidence type="ECO:0000256" key="6">
    <source>
        <dbReference type="PROSITE-ProRule" id="PRU10141"/>
    </source>
</evidence>
<gene>
    <name evidence="9" type="ORF">MICPUN_81795</name>
</gene>
<dbReference type="OrthoDB" id="536504at2759"/>
<dbReference type="InterPro" id="IPR001245">
    <property type="entry name" value="Ser-Thr/Tyr_kinase_cat_dom"/>
</dbReference>
<feature type="binding site" evidence="6">
    <location>
        <position position="64"/>
    </location>
    <ligand>
        <name>ATP</name>
        <dbReference type="ChEBI" id="CHEBI:30616"/>
    </ligand>
</feature>
<feature type="domain" description="Protein kinase" evidence="8">
    <location>
        <begin position="31"/>
        <end position="325"/>
    </location>
</feature>
<dbReference type="OMA" id="YALMSEC"/>
<dbReference type="STRING" id="296587.C1E6H3"/>
<dbReference type="Proteomes" id="UP000002009">
    <property type="component" value="Chromosome 5"/>
</dbReference>
<proteinExistence type="inferred from homology"/>
<keyword evidence="5 6" id="KW-0067">ATP-binding</keyword>
<evidence type="ECO:0000313" key="9">
    <source>
        <dbReference type="EMBL" id="ACO63810.1"/>
    </source>
</evidence>
<evidence type="ECO:0000256" key="2">
    <source>
        <dbReference type="ARBA" id="ARBA00022679"/>
    </source>
</evidence>
<comment type="similarity">
    <text evidence="7">Belongs to the protein kinase superfamily.</text>
</comment>
<dbReference type="InterPro" id="IPR000719">
    <property type="entry name" value="Prot_kinase_dom"/>
</dbReference>
<evidence type="ECO:0000256" key="5">
    <source>
        <dbReference type="ARBA" id="ARBA00022840"/>
    </source>
</evidence>
<organism evidence="9 10">
    <name type="scientific">Micromonas commoda (strain RCC299 / NOUM17 / CCMP2709)</name>
    <name type="common">Picoplanktonic green alga</name>
    <dbReference type="NCBI Taxonomy" id="296587"/>
    <lineage>
        <taxon>Eukaryota</taxon>
        <taxon>Viridiplantae</taxon>
        <taxon>Chlorophyta</taxon>
        <taxon>Mamiellophyceae</taxon>
        <taxon>Mamiellales</taxon>
        <taxon>Mamiellaceae</taxon>
        <taxon>Micromonas</taxon>
    </lineage>
</organism>
<accession>C1E6H3</accession>
<dbReference type="AlphaFoldDB" id="C1E6H3"/>
<dbReference type="InterPro" id="IPR017441">
    <property type="entry name" value="Protein_kinase_ATP_BS"/>
</dbReference>
<keyword evidence="10" id="KW-1185">Reference proteome</keyword>
<dbReference type="SUPFAM" id="SSF56112">
    <property type="entry name" value="Protein kinase-like (PK-like)"/>
    <property type="match status" value="1"/>
</dbReference>
<dbReference type="KEGG" id="mis:MICPUN_81795"/>
<dbReference type="Gene3D" id="1.10.510.10">
    <property type="entry name" value="Transferase(Phosphotransferase) domain 1"/>
    <property type="match status" value="1"/>
</dbReference>
<dbReference type="EMBL" id="CP001326">
    <property type="protein sequence ID" value="ACO63810.1"/>
    <property type="molecule type" value="Genomic_DNA"/>
</dbReference>
<evidence type="ECO:0000256" key="7">
    <source>
        <dbReference type="RuleBase" id="RU000304"/>
    </source>
</evidence>
<dbReference type="Pfam" id="PF07714">
    <property type="entry name" value="PK_Tyr_Ser-Thr"/>
    <property type="match status" value="1"/>
</dbReference>
<evidence type="ECO:0000256" key="1">
    <source>
        <dbReference type="ARBA" id="ARBA00022527"/>
    </source>
</evidence>
<dbReference type="PROSITE" id="PS50011">
    <property type="entry name" value="PROTEIN_KINASE_DOM"/>
    <property type="match status" value="1"/>
</dbReference>
<evidence type="ECO:0000256" key="3">
    <source>
        <dbReference type="ARBA" id="ARBA00022741"/>
    </source>
</evidence>
<dbReference type="InterPro" id="IPR051681">
    <property type="entry name" value="Ser/Thr_Kinases-Pseudokinases"/>
</dbReference>
<dbReference type="PIRSF" id="PIRSF000654">
    <property type="entry name" value="Integrin-linked_kinase"/>
    <property type="match status" value="1"/>
</dbReference>
<dbReference type="CDD" id="cd13999">
    <property type="entry name" value="STKc_MAP3K-like"/>
    <property type="match status" value="1"/>
</dbReference>
<keyword evidence="3 6" id="KW-0547">Nucleotide-binding</keyword>
<dbReference type="PROSITE" id="PS00107">
    <property type="entry name" value="PROTEIN_KINASE_ATP"/>
    <property type="match status" value="1"/>
</dbReference>
<keyword evidence="4" id="KW-0418">Kinase</keyword>
<evidence type="ECO:0000256" key="4">
    <source>
        <dbReference type="ARBA" id="ARBA00022777"/>
    </source>
</evidence>
<evidence type="ECO:0000259" key="8">
    <source>
        <dbReference type="PROSITE" id="PS50011"/>
    </source>
</evidence>
<dbReference type="RefSeq" id="XP_002502552.1">
    <property type="nucleotide sequence ID" value="XM_002502506.1"/>
</dbReference>
<dbReference type="InParanoid" id="C1E6H3"/>
<dbReference type="GO" id="GO:0004674">
    <property type="term" value="F:protein serine/threonine kinase activity"/>
    <property type="evidence" value="ECO:0007669"/>
    <property type="project" value="UniProtKB-KW"/>
</dbReference>
<dbReference type="GO" id="GO:0005524">
    <property type="term" value="F:ATP binding"/>
    <property type="evidence" value="ECO:0007669"/>
    <property type="project" value="UniProtKB-UniRule"/>
</dbReference>
<evidence type="ECO:0000313" key="10">
    <source>
        <dbReference type="Proteomes" id="UP000002009"/>
    </source>
</evidence>
<keyword evidence="1 7" id="KW-0723">Serine/threonine-protein kinase</keyword>
<dbReference type="InterPro" id="IPR011009">
    <property type="entry name" value="Kinase-like_dom_sf"/>
</dbReference>
<protein>
    <recommendedName>
        <fullName evidence="8">Protein kinase domain-containing protein</fullName>
    </recommendedName>
</protein>
<dbReference type="GeneID" id="8243838"/>
<dbReference type="SMART" id="SM00220">
    <property type="entry name" value="S_TKc"/>
    <property type="match status" value="1"/>
</dbReference>
<name>C1E6H3_MICCC</name>